<dbReference type="FunFam" id="3.90.640.10:FF:000010">
    <property type="entry name" value="heat shock 70 kDa protein 14"/>
    <property type="match status" value="1"/>
</dbReference>
<dbReference type="InterPro" id="IPR013126">
    <property type="entry name" value="Hsp_70_fam"/>
</dbReference>
<evidence type="ECO:0000256" key="4">
    <source>
        <dbReference type="SAM" id="Coils"/>
    </source>
</evidence>
<dbReference type="EMBL" id="JAMQYH010000004">
    <property type="protein sequence ID" value="KAJ1688626.1"/>
    <property type="molecule type" value="Genomic_DNA"/>
</dbReference>
<evidence type="ECO:0000313" key="7">
    <source>
        <dbReference type="Proteomes" id="UP001151287"/>
    </source>
</evidence>
<dbReference type="Pfam" id="PF00012">
    <property type="entry name" value="HSP70"/>
    <property type="match status" value="2"/>
</dbReference>
<dbReference type="InterPro" id="IPR043129">
    <property type="entry name" value="ATPase_NBD"/>
</dbReference>
<dbReference type="InterPro" id="IPR029048">
    <property type="entry name" value="HSP70_C_sf"/>
</dbReference>
<dbReference type="Gene3D" id="2.60.34.10">
    <property type="entry name" value="Substrate Binding Domain Of DNAk, Chain A, domain 1"/>
    <property type="match status" value="2"/>
</dbReference>
<evidence type="ECO:0000256" key="2">
    <source>
        <dbReference type="ARBA" id="ARBA00022741"/>
    </source>
</evidence>
<name>A0A9Q0C799_9POAL</name>
<dbReference type="OrthoDB" id="626967at2759"/>
<feature type="region of interest" description="Disordered" evidence="5">
    <location>
        <begin position="509"/>
        <end position="530"/>
    </location>
</feature>
<keyword evidence="4" id="KW-0175">Coiled coil</keyword>
<reference evidence="6" key="1">
    <citation type="journal article" date="2022" name="Cell">
        <title>Repeat-based holocentromeres influence genome architecture and karyotype evolution.</title>
        <authorList>
            <person name="Hofstatter P.G."/>
            <person name="Thangavel G."/>
            <person name="Lux T."/>
            <person name="Neumann P."/>
            <person name="Vondrak T."/>
            <person name="Novak P."/>
            <person name="Zhang M."/>
            <person name="Costa L."/>
            <person name="Castellani M."/>
            <person name="Scott A."/>
            <person name="Toegelov H."/>
            <person name="Fuchs J."/>
            <person name="Mata-Sucre Y."/>
            <person name="Dias Y."/>
            <person name="Vanzela A.L.L."/>
            <person name="Huettel B."/>
            <person name="Almeida C.C.S."/>
            <person name="Simkova H."/>
            <person name="Souza G."/>
            <person name="Pedrosa-Harand A."/>
            <person name="Macas J."/>
            <person name="Mayer K.F.X."/>
            <person name="Houben A."/>
            <person name="Marques A."/>
        </authorList>
    </citation>
    <scope>NUCLEOTIDE SEQUENCE</scope>
    <source>
        <strain evidence="6">RhyBre1mFocal</strain>
    </source>
</reference>
<dbReference type="FunFam" id="3.90.640.10:FF:000002">
    <property type="entry name" value="Heat shock 70 kDa"/>
    <property type="match status" value="1"/>
</dbReference>
<dbReference type="PANTHER" id="PTHR19375">
    <property type="entry name" value="HEAT SHOCK PROTEIN 70KDA"/>
    <property type="match status" value="1"/>
</dbReference>
<dbReference type="InterPro" id="IPR018181">
    <property type="entry name" value="Heat_shock_70_CS"/>
</dbReference>
<keyword evidence="7" id="KW-1185">Reference proteome</keyword>
<dbReference type="Proteomes" id="UP001151287">
    <property type="component" value="Unassembled WGS sequence"/>
</dbReference>
<accession>A0A9Q0C799</accession>
<dbReference type="Gene3D" id="1.20.1270.10">
    <property type="match status" value="2"/>
</dbReference>
<evidence type="ECO:0000256" key="3">
    <source>
        <dbReference type="ARBA" id="ARBA00022840"/>
    </source>
</evidence>
<organism evidence="6 7">
    <name type="scientific">Rhynchospora breviuscula</name>
    <dbReference type="NCBI Taxonomy" id="2022672"/>
    <lineage>
        <taxon>Eukaryota</taxon>
        <taxon>Viridiplantae</taxon>
        <taxon>Streptophyta</taxon>
        <taxon>Embryophyta</taxon>
        <taxon>Tracheophyta</taxon>
        <taxon>Spermatophyta</taxon>
        <taxon>Magnoliopsida</taxon>
        <taxon>Liliopsida</taxon>
        <taxon>Poales</taxon>
        <taxon>Cyperaceae</taxon>
        <taxon>Cyperoideae</taxon>
        <taxon>Rhynchosporeae</taxon>
        <taxon>Rhynchospora</taxon>
    </lineage>
</organism>
<comment type="caution">
    <text evidence="6">The sequence shown here is derived from an EMBL/GenBank/DDBJ whole genome shotgun (WGS) entry which is preliminary data.</text>
</comment>
<dbReference type="CDD" id="cd24028">
    <property type="entry name" value="ASKHA_NBD_HSP70_HSPA1-like"/>
    <property type="match status" value="2"/>
</dbReference>
<dbReference type="FunFam" id="3.30.420.40:FF:000004">
    <property type="entry name" value="Molecular chaperone DnaK"/>
    <property type="match status" value="2"/>
</dbReference>
<dbReference type="Gene3D" id="3.30.420.40">
    <property type="match status" value="4"/>
</dbReference>
<feature type="coiled-coil region" evidence="4">
    <location>
        <begin position="1121"/>
        <end position="1148"/>
    </location>
</feature>
<dbReference type="SUPFAM" id="SSF53067">
    <property type="entry name" value="Actin-like ATPase domain"/>
    <property type="match status" value="4"/>
</dbReference>
<gene>
    <name evidence="6" type="ORF">LUZ63_012781</name>
</gene>
<dbReference type="SUPFAM" id="SSF100920">
    <property type="entry name" value="Heat shock protein 70kD (HSP70), peptide-binding domain"/>
    <property type="match status" value="2"/>
</dbReference>
<comment type="similarity">
    <text evidence="1">Belongs to the heat shock protein 70 family.</text>
</comment>
<dbReference type="SUPFAM" id="SSF100934">
    <property type="entry name" value="Heat shock protein 70kD (HSP70), C-terminal subdomain"/>
    <property type="match status" value="2"/>
</dbReference>
<evidence type="ECO:0000313" key="6">
    <source>
        <dbReference type="EMBL" id="KAJ1688626.1"/>
    </source>
</evidence>
<dbReference type="GO" id="GO:0140662">
    <property type="term" value="F:ATP-dependent protein folding chaperone"/>
    <property type="evidence" value="ECO:0007669"/>
    <property type="project" value="InterPro"/>
</dbReference>
<dbReference type="FunFam" id="3.30.30.30:FF:000001">
    <property type="entry name" value="heat shock 70 kDa protein-like"/>
    <property type="match status" value="1"/>
</dbReference>
<keyword evidence="3" id="KW-0067">ATP-binding</keyword>
<evidence type="ECO:0000256" key="5">
    <source>
        <dbReference type="SAM" id="MobiDB-lite"/>
    </source>
</evidence>
<dbReference type="Gene3D" id="3.30.30.30">
    <property type="match status" value="1"/>
</dbReference>
<dbReference type="GO" id="GO:0005524">
    <property type="term" value="F:ATP binding"/>
    <property type="evidence" value="ECO:0007669"/>
    <property type="project" value="UniProtKB-KW"/>
</dbReference>
<keyword evidence="2" id="KW-0547">Nucleotide-binding</keyword>
<evidence type="ECO:0008006" key="8">
    <source>
        <dbReference type="Google" id="ProtNLM"/>
    </source>
</evidence>
<proteinExistence type="inferred from homology"/>
<dbReference type="PRINTS" id="PR00301">
    <property type="entry name" value="HEATSHOCK70"/>
</dbReference>
<sequence>MTRCQEEGPMIAIDLGTSCARASVCRGGCVEIIATVPSYVAFTSNGDVLMGEAAKNQAAANPANTIFNAGRLIGRAYSDPWVQSDTKLWPFKVVKEQDNKPMIAIHPNSSDERHIAPEEIFSMILIHVKEAAESFLGYPIENAVVTVPVYFNHAQRQIVKDAGSIAGVSLRLISSSVAATMAYGFEKSHGSFGHGHNSLIFDLGAGTLDVSVVTIEEGVYKVKAVAGDTHLGGEDFDSRMVDYFVSEFWKKHKKYISNDSRAMNRLRTACERAKRALSSAATTTIGIVSLHNGIDFHTTITRAKFEELNMDLLQRCLECVKRCLKDAMMERCNIDDVILVGGSTNIPRLQQMLIEYFDRKELSEIGDVDAAVTYGAAILASILGGDMHMDVESLILLDITPFSLGIEIGGGVMSVLIPRNTRLPTKKEKVFSTDHDNQTSFFVRVFEGDGTQTQYNNFLGEFELCGIPPLPKGALQINICFEIDANGALIVSAEDRTHGLKNKIRIGSTDGESRTISSNDGSSEGEDEDHRWEDAKKLLTKSIENIKVEIDEESTVLKLSSWDKKTIEEEIESVVKWMGNSSSTKVEDFMVKVEELENLYNEIMGKIYSELGTAIGIDFGTTYSCAGVWVDDHVEIISDEQGSRTMPSCVAFTDNERLVGDTARQQSLMNPTNTIFSVKHLIARNYSELSIGSNLKSSSLMVIPDEDDRPVVQVQYKGKEKKLVPEQIASIIFRKMKEISEVYVRSTVKIAVVSVPSYFGSSQRKALIDAALIAGLNTLQIINEPTAVAIAYYSHKVTTESSIGKTVLVFDIGGGYLDVSVISICNGVLKVLASVGNPNLSGNCFDRNIVAHFVQQFEKKEERDISKNARALRRLMTACEKAKRVLSTVSRTTIEIDSLYDGIDFCCAISRDEFEEINKDLLQMCIEAVENCLKEAQIHKSQIDDIIPVGGSTRIPKIQQLLQEFFNGKELYKSINPDEAVAYGATIQAAILTSGKEKRDKLHGLKVHDVNPQSVGLETASGDMSVLIPRNNPIPANKEHIFTTSSNNQTSISIQLRACESGCFLGKYNLIDLPLYSRGIPKIHATFSINIDGILSLKAYDITDGKKTEINCKEISCGLGKEEVKQLMQDLEKYKMDDEENLKRIEAKNALEDYAYRAREVARNARDAGKLYFTEKRKIERAVEQAINWLDNDQFAKAYEFEEKLKELKQVCDPLIQKS</sequence>
<dbReference type="PROSITE" id="PS01036">
    <property type="entry name" value="HSP70_3"/>
    <property type="match status" value="1"/>
</dbReference>
<protein>
    <recommendedName>
        <fullName evidence="8">Heat shock protein 70</fullName>
    </recommendedName>
</protein>
<dbReference type="AlphaFoldDB" id="A0A9Q0C799"/>
<evidence type="ECO:0000256" key="1">
    <source>
        <dbReference type="ARBA" id="ARBA00007381"/>
    </source>
</evidence>
<dbReference type="InterPro" id="IPR029047">
    <property type="entry name" value="HSP70_peptide-bd_sf"/>
</dbReference>
<dbReference type="Gene3D" id="3.90.640.10">
    <property type="entry name" value="Actin, Chain A, domain 4"/>
    <property type="match status" value="2"/>
</dbReference>